<evidence type="ECO:0000256" key="7">
    <source>
        <dbReference type="ARBA" id="ARBA00023274"/>
    </source>
</evidence>
<evidence type="ECO:0000256" key="6">
    <source>
        <dbReference type="ARBA" id="ARBA00023242"/>
    </source>
</evidence>
<comment type="similarity">
    <text evidence="2 9">Belongs to the RRP36 family.</text>
</comment>
<organism evidence="12 13">
    <name type="scientific">Schizopora paradoxa</name>
    <dbReference type="NCBI Taxonomy" id="27342"/>
    <lineage>
        <taxon>Eukaryota</taxon>
        <taxon>Fungi</taxon>
        <taxon>Dikarya</taxon>
        <taxon>Basidiomycota</taxon>
        <taxon>Agaricomycotina</taxon>
        <taxon>Agaricomycetes</taxon>
        <taxon>Hymenochaetales</taxon>
        <taxon>Schizoporaceae</taxon>
        <taxon>Schizopora</taxon>
    </lineage>
</organism>
<dbReference type="GO" id="GO:0000462">
    <property type="term" value="P:maturation of SSU-rRNA from tricistronic rRNA transcript (SSU-rRNA, 5.8S rRNA, LSU-rRNA)"/>
    <property type="evidence" value="ECO:0007669"/>
    <property type="project" value="TreeGrafter"/>
</dbReference>
<evidence type="ECO:0000256" key="5">
    <source>
        <dbReference type="ARBA" id="ARBA00023054"/>
    </source>
</evidence>
<evidence type="ECO:0000256" key="3">
    <source>
        <dbReference type="ARBA" id="ARBA00022517"/>
    </source>
</evidence>
<keyword evidence="5 10" id="KW-0175">Coiled coil</keyword>
<dbReference type="Pfam" id="PF06102">
    <property type="entry name" value="RRP36"/>
    <property type="match status" value="1"/>
</dbReference>
<gene>
    <name evidence="12" type="ORF">SCHPADRAFT_937393</name>
</gene>
<evidence type="ECO:0000256" key="2">
    <source>
        <dbReference type="ARBA" id="ARBA00009418"/>
    </source>
</evidence>
<feature type="region of interest" description="Disordered" evidence="11">
    <location>
        <begin position="129"/>
        <end position="187"/>
    </location>
</feature>
<feature type="compositionally biased region" description="Acidic residues" evidence="11">
    <location>
        <begin position="77"/>
        <end position="91"/>
    </location>
</feature>
<comment type="subcellular location">
    <subcellularLocation>
        <location evidence="1 9">Nucleus</location>
        <location evidence="1 9">Nucleolus</location>
    </subcellularLocation>
</comment>
<dbReference type="FunCoup" id="A0A0H2RZJ5">
    <property type="interactions" value="306"/>
</dbReference>
<keyword evidence="13" id="KW-1185">Reference proteome</keyword>
<evidence type="ECO:0000256" key="10">
    <source>
        <dbReference type="SAM" id="Coils"/>
    </source>
</evidence>
<dbReference type="InParanoid" id="A0A0H2RZJ5"/>
<dbReference type="OrthoDB" id="448446at2759"/>
<dbReference type="AlphaFoldDB" id="A0A0H2RZJ5"/>
<dbReference type="GO" id="GO:0005730">
    <property type="term" value="C:nucleolus"/>
    <property type="evidence" value="ECO:0007669"/>
    <property type="project" value="UniProtKB-SubCell"/>
</dbReference>
<sequence length="391" mass="44219">MSSTAFEQFAHSKLSAFVRTVITEFPFNLQFLDNLLCISTMHPSEYEEPDNYENDSGNESESGSSSVDVDAPRVAQWEDDEDLEDDLSSSEEEQRPIAGPSRKPEENIKSIRNDLSSVSYAALLKARRALAQAEAQSDDSENSGSDAEEEERETGNARGTSLSNFGQQNAARQKRKNKHAPVEMSAKIPVSRKKVVVDVKKKVHRDPRFSALSGELSVQKFQSQYSFLADMHGTELSNLKENLARAKKLLRSSPRDLREAREDEVQKLEAALKRAESTVNRDRQEQVTRVALEKVKKEEQEKQKQGKSGWWMKDSAKKELLLKARHDALVETGGKAAVKKAIEKRQRKVNQKEKRSMPSFAPRTPNTESSSSLKRHRTSSDSNHKKRRKFS</sequence>
<keyword evidence="7 9" id="KW-0687">Ribonucleoprotein</keyword>
<feature type="compositionally biased region" description="Basic and acidic residues" evidence="11">
    <location>
        <begin position="340"/>
        <end position="356"/>
    </location>
</feature>
<evidence type="ECO:0000256" key="8">
    <source>
        <dbReference type="ARBA" id="ARBA00025053"/>
    </source>
</evidence>
<feature type="compositionally biased region" description="Acidic residues" evidence="11">
    <location>
        <begin position="136"/>
        <end position="152"/>
    </location>
</feature>
<evidence type="ECO:0000256" key="9">
    <source>
        <dbReference type="RuleBase" id="RU368027"/>
    </source>
</evidence>
<feature type="compositionally biased region" description="Acidic residues" evidence="11">
    <location>
        <begin position="46"/>
        <end position="58"/>
    </location>
</feature>
<evidence type="ECO:0000256" key="4">
    <source>
        <dbReference type="ARBA" id="ARBA00022552"/>
    </source>
</evidence>
<feature type="region of interest" description="Disordered" evidence="11">
    <location>
        <begin position="330"/>
        <end position="391"/>
    </location>
</feature>
<accession>A0A0H2RZJ5</accession>
<keyword evidence="6 9" id="KW-0539">Nucleus</keyword>
<dbReference type="EMBL" id="KQ085909">
    <property type="protein sequence ID" value="KLO17037.1"/>
    <property type="molecule type" value="Genomic_DNA"/>
</dbReference>
<feature type="compositionally biased region" description="Low complexity" evidence="11">
    <location>
        <begin position="59"/>
        <end position="69"/>
    </location>
</feature>
<proteinExistence type="inferred from homology"/>
<comment type="function">
    <text evidence="8 9">Component of the 90S pre-ribosome involved in the maturation of rRNAs. Required for early cleavages of the pre-RNAs in the 40S ribosomal subunit maturation pathway.</text>
</comment>
<keyword evidence="4 9" id="KW-0698">rRNA processing</keyword>
<feature type="region of interest" description="Disordered" evidence="11">
    <location>
        <begin position="292"/>
        <end position="312"/>
    </location>
</feature>
<dbReference type="Proteomes" id="UP000053477">
    <property type="component" value="Unassembled WGS sequence"/>
</dbReference>
<evidence type="ECO:0000256" key="11">
    <source>
        <dbReference type="SAM" id="MobiDB-lite"/>
    </source>
</evidence>
<feature type="compositionally biased region" description="Basic and acidic residues" evidence="11">
    <location>
        <begin position="292"/>
        <end position="304"/>
    </location>
</feature>
<dbReference type="InterPro" id="IPR009292">
    <property type="entry name" value="RRP36"/>
</dbReference>
<feature type="compositionally biased region" description="Polar residues" evidence="11">
    <location>
        <begin position="157"/>
        <end position="171"/>
    </location>
</feature>
<dbReference type="GO" id="GO:0030686">
    <property type="term" value="C:90S preribosome"/>
    <property type="evidence" value="ECO:0007669"/>
    <property type="project" value="TreeGrafter"/>
</dbReference>
<evidence type="ECO:0000313" key="12">
    <source>
        <dbReference type="EMBL" id="KLO17037.1"/>
    </source>
</evidence>
<evidence type="ECO:0000313" key="13">
    <source>
        <dbReference type="Proteomes" id="UP000053477"/>
    </source>
</evidence>
<comment type="subunit">
    <text evidence="9">Associates with 90S and pre-40S pre-ribosomal particles.</text>
</comment>
<dbReference type="PANTHER" id="PTHR21738:SF0">
    <property type="entry name" value="RIBOSOMAL RNA PROCESSING PROTEIN 36 HOMOLOG"/>
    <property type="match status" value="1"/>
</dbReference>
<name>A0A0H2RZJ5_9AGAM</name>
<feature type="region of interest" description="Disordered" evidence="11">
    <location>
        <begin position="46"/>
        <end position="110"/>
    </location>
</feature>
<keyword evidence="3 9" id="KW-0690">Ribosome biogenesis</keyword>
<dbReference type="PANTHER" id="PTHR21738">
    <property type="entry name" value="RIBOSOMAL RNA PROCESSING PROTEIN 36 HOMOLOG"/>
    <property type="match status" value="1"/>
</dbReference>
<protein>
    <recommendedName>
        <fullName evidence="9">rRNA biogenesis protein RRP36</fullName>
    </recommendedName>
</protein>
<dbReference type="STRING" id="27342.A0A0H2RZJ5"/>
<reference evidence="12 13" key="1">
    <citation type="submission" date="2015-04" db="EMBL/GenBank/DDBJ databases">
        <title>Complete genome sequence of Schizopora paradoxa KUC8140, a cosmopolitan wood degrader in East Asia.</title>
        <authorList>
            <consortium name="DOE Joint Genome Institute"/>
            <person name="Min B."/>
            <person name="Park H."/>
            <person name="Jang Y."/>
            <person name="Kim J.-J."/>
            <person name="Kim K.H."/>
            <person name="Pangilinan J."/>
            <person name="Lipzen A."/>
            <person name="Riley R."/>
            <person name="Grigoriev I.V."/>
            <person name="Spatafora J.W."/>
            <person name="Choi I.-G."/>
        </authorList>
    </citation>
    <scope>NUCLEOTIDE SEQUENCE [LARGE SCALE GENOMIC DNA]</scope>
    <source>
        <strain evidence="12 13">KUC8140</strain>
    </source>
</reference>
<feature type="coiled-coil region" evidence="10">
    <location>
        <begin position="258"/>
        <end position="285"/>
    </location>
</feature>
<evidence type="ECO:0000256" key="1">
    <source>
        <dbReference type="ARBA" id="ARBA00004604"/>
    </source>
</evidence>